<proteinExistence type="predicted"/>
<dbReference type="GeneID" id="30971144"/>
<evidence type="ECO:0000313" key="1">
    <source>
        <dbReference type="EMBL" id="OJK03233.1"/>
    </source>
</evidence>
<evidence type="ECO:0000313" key="2">
    <source>
        <dbReference type="Proteomes" id="UP000184546"/>
    </source>
</evidence>
<organism evidence="1 2">
    <name type="scientific">Aspergillus aculeatus (strain ATCC 16872 / CBS 172.66 / WB 5094)</name>
    <dbReference type="NCBI Taxonomy" id="690307"/>
    <lineage>
        <taxon>Eukaryota</taxon>
        <taxon>Fungi</taxon>
        <taxon>Dikarya</taxon>
        <taxon>Ascomycota</taxon>
        <taxon>Pezizomycotina</taxon>
        <taxon>Eurotiomycetes</taxon>
        <taxon>Eurotiomycetidae</taxon>
        <taxon>Eurotiales</taxon>
        <taxon>Aspergillaceae</taxon>
        <taxon>Aspergillus</taxon>
        <taxon>Aspergillus subgen. Circumdati</taxon>
    </lineage>
</organism>
<protein>
    <submittedName>
        <fullName evidence="1">Uncharacterized protein</fullName>
    </submittedName>
</protein>
<sequence>MTWAVYHYLQEFKGPAIVEYNVAVEICDILFCAKNRLRLQSSTGTLGCWVELQDPETDEWMLYALTSARSVLPTDAHVESCAQKGENTPAFDEWKTYGVPFRDATAARLLVDSPGLYEITMNTDNLDDFRTKV</sequence>
<reference evidence="2" key="1">
    <citation type="journal article" date="2017" name="Genome Biol.">
        <title>Comparative genomics reveals high biological diversity and specific adaptations in the industrially and medically important fungal genus Aspergillus.</title>
        <authorList>
            <person name="de Vries R.P."/>
            <person name="Riley R."/>
            <person name="Wiebenga A."/>
            <person name="Aguilar-Osorio G."/>
            <person name="Amillis S."/>
            <person name="Uchima C.A."/>
            <person name="Anderluh G."/>
            <person name="Asadollahi M."/>
            <person name="Askin M."/>
            <person name="Barry K."/>
            <person name="Battaglia E."/>
            <person name="Bayram O."/>
            <person name="Benocci T."/>
            <person name="Braus-Stromeyer S.A."/>
            <person name="Caldana C."/>
            <person name="Canovas D."/>
            <person name="Cerqueira G.C."/>
            <person name="Chen F."/>
            <person name="Chen W."/>
            <person name="Choi C."/>
            <person name="Clum A."/>
            <person name="Dos Santos R.A."/>
            <person name="Damasio A.R."/>
            <person name="Diallinas G."/>
            <person name="Emri T."/>
            <person name="Fekete E."/>
            <person name="Flipphi M."/>
            <person name="Freyberg S."/>
            <person name="Gallo A."/>
            <person name="Gournas C."/>
            <person name="Habgood R."/>
            <person name="Hainaut M."/>
            <person name="Harispe M.L."/>
            <person name="Henrissat B."/>
            <person name="Hilden K.S."/>
            <person name="Hope R."/>
            <person name="Hossain A."/>
            <person name="Karabika E."/>
            <person name="Karaffa L."/>
            <person name="Karanyi Z."/>
            <person name="Krasevec N."/>
            <person name="Kuo A."/>
            <person name="Kusch H."/>
            <person name="LaButti K."/>
            <person name="Lagendijk E.L."/>
            <person name="Lapidus A."/>
            <person name="Levasseur A."/>
            <person name="Lindquist E."/>
            <person name="Lipzen A."/>
            <person name="Logrieco A.F."/>
            <person name="MacCabe A."/>
            <person name="Maekelae M.R."/>
            <person name="Malavazi I."/>
            <person name="Melin P."/>
            <person name="Meyer V."/>
            <person name="Mielnichuk N."/>
            <person name="Miskei M."/>
            <person name="Molnar A.P."/>
            <person name="Mule G."/>
            <person name="Ngan C.Y."/>
            <person name="Orejas M."/>
            <person name="Orosz E."/>
            <person name="Ouedraogo J.P."/>
            <person name="Overkamp K.M."/>
            <person name="Park H.-S."/>
            <person name="Perrone G."/>
            <person name="Piumi F."/>
            <person name="Punt P.J."/>
            <person name="Ram A.F."/>
            <person name="Ramon A."/>
            <person name="Rauscher S."/>
            <person name="Record E."/>
            <person name="Riano-Pachon D.M."/>
            <person name="Robert V."/>
            <person name="Roehrig J."/>
            <person name="Ruller R."/>
            <person name="Salamov A."/>
            <person name="Salih N.S."/>
            <person name="Samson R.A."/>
            <person name="Sandor E."/>
            <person name="Sanguinetti M."/>
            <person name="Schuetze T."/>
            <person name="Sepcic K."/>
            <person name="Shelest E."/>
            <person name="Sherlock G."/>
            <person name="Sophianopoulou V."/>
            <person name="Squina F.M."/>
            <person name="Sun H."/>
            <person name="Susca A."/>
            <person name="Todd R.B."/>
            <person name="Tsang A."/>
            <person name="Unkles S.E."/>
            <person name="van de Wiele N."/>
            <person name="van Rossen-Uffink D."/>
            <person name="Oliveira J.V."/>
            <person name="Vesth T.C."/>
            <person name="Visser J."/>
            <person name="Yu J.-H."/>
            <person name="Zhou M."/>
            <person name="Andersen M.R."/>
            <person name="Archer D.B."/>
            <person name="Baker S.E."/>
            <person name="Benoit I."/>
            <person name="Brakhage A.A."/>
            <person name="Braus G.H."/>
            <person name="Fischer R."/>
            <person name="Frisvad J.C."/>
            <person name="Goldman G.H."/>
            <person name="Houbraken J."/>
            <person name="Oakley B."/>
            <person name="Pocsi I."/>
            <person name="Scazzocchio C."/>
            <person name="Seiboth B."/>
            <person name="vanKuyk P.A."/>
            <person name="Wortman J."/>
            <person name="Dyer P.S."/>
            <person name="Grigoriev I.V."/>
        </authorList>
    </citation>
    <scope>NUCLEOTIDE SEQUENCE [LARGE SCALE GENOMIC DNA]</scope>
    <source>
        <strain evidence="2">ATCC 16872 / CBS 172.66 / WB 5094</strain>
    </source>
</reference>
<accession>A0A1L9X431</accession>
<dbReference type="VEuPathDB" id="FungiDB:ASPACDRAFT_1853798"/>
<dbReference type="RefSeq" id="XP_020059572.1">
    <property type="nucleotide sequence ID" value="XM_020197330.1"/>
</dbReference>
<dbReference type="AlphaFoldDB" id="A0A1L9X431"/>
<dbReference type="Proteomes" id="UP000184546">
    <property type="component" value="Unassembled WGS sequence"/>
</dbReference>
<dbReference type="OrthoDB" id="5424209at2759"/>
<keyword evidence="2" id="KW-1185">Reference proteome</keyword>
<dbReference type="EMBL" id="KV878972">
    <property type="protein sequence ID" value="OJK03233.1"/>
    <property type="molecule type" value="Genomic_DNA"/>
</dbReference>
<name>A0A1L9X431_ASPA1</name>
<gene>
    <name evidence="1" type="ORF">ASPACDRAFT_1853798</name>
</gene>